<dbReference type="GO" id="GO:0005886">
    <property type="term" value="C:plasma membrane"/>
    <property type="evidence" value="ECO:0007669"/>
    <property type="project" value="UniProtKB-SubCell"/>
</dbReference>
<evidence type="ECO:0000256" key="4">
    <source>
        <dbReference type="ARBA" id="ARBA00022692"/>
    </source>
</evidence>
<dbReference type="RefSeq" id="WP_073200072.1">
    <property type="nucleotide sequence ID" value="NZ_FRCZ01000001.1"/>
</dbReference>
<dbReference type="Pfam" id="PF04239">
    <property type="entry name" value="DUF421"/>
    <property type="match status" value="1"/>
</dbReference>
<feature type="domain" description="YetF C-terminal" evidence="8">
    <location>
        <begin position="86"/>
        <end position="217"/>
    </location>
</feature>
<keyword evidence="10" id="KW-1185">Reference proteome</keyword>
<dbReference type="EMBL" id="FRCZ01000001">
    <property type="protein sequence ID" value="SHM72741.1"/>
    <property type="molecule type" value="Genomic_DNA"/>
</dbReference>
<evidence type="ECO:0000256" key="1">
    <source>
        <dbReference type="ARBA" id="ARBA00004651"/>
    </source>
</evidence>
<dbReference type="Gene3D" id="3.30.240.20">
    <property type="entry name" value="bsu07140 like domains"/>
    <property type="match status" value="2"/>
</dbReference>
<dbReference type="AlphaFoldDB" id="A0A1M7L5X5"/>
<comment type="subcellular location">
    <subcellularLocation>
        <location evidence="1">Cell membrane</location>
        <topology evidence="1">Multi-pass membrane protein</topology>
    </subcellularLocation>
</comment>
<accession>A0A1M7L5X5</accession>
<evidence type="ECO:0000313" key="10">
    <source>
        <dbReference type="Proteomes" id="UP000184184"/>
    </source>
</evidence>
<keyword evidence="4 7" id="KW-0812">Transmembrane</keyword>
<dbReference type="PANTHER" id="PTHR34582:SF6">
    <property type="entry name" value="UPF0702 TRANSMEMBRANE PROTEIN YCAP"/>
    <property type="match status" value="1"/>
</dbReference>
<keyword evidence="5 7" id="KW-1133">Transmembrane helix</keyword>
<organism evidence="9 10">
    <name type="scientific">Gracilibacillus kekensis</name>
    <dbReference type="NCBI Taxonomy" id="1027249"/>
    <lineage>
        <taxon>Bacteria</taxon>
        <taxon>Bacillati</taxon>
        <taxon>Bacillota</taxon>
        <taxon>Bacilli</taxon>
        <taxon>Bacillales</taxon>
        <taxon>Bacillaceae</taxon>
        <taxon>Gracilibacillus</taxon>
    </lineage>
</organism>
<gene>
    <name evidence="9" type="ORF">SAMN05216179_0933</name>
</gene>
<dbReference type="InterPro" id="IPR007353">
    <property type="entry name" value="DUF421"/>
</dbReference>
<comment type="similarity">
    <text evidence="2">Belongs to the UPF0702 family.</text>
</comment>
<proteinExistence type="inferred from homology"/>
<keyword evidence="3" id="KW-1003">Cell membrane</keyword>
<dbReference type="PANTHER" id="PTHR34582">
    <property type="entry name" value="UPF0702 TRANSMEMBRANE PROTEIN YCAP"/>
    <property type="match status" value="1"/>
</dbReference>
<dbReference type="STRING" id="1027249.SAMN05216179_0933"/>
<evidence type="ECO:0000256" key="7">
    <source>
        <dbReference type="SAM" id="Phobius"/>
    </source>
</evidence>
<evidence type="ECO:0000256" key="3">
    <source>
        <dbReference type="ARBA" id="ARBA00022475"/>
    </source>
</evidence>
<protein>
    <submittedName>
        <fullName evidence="9">Uncharacterized membrane protein YcaP, DUF421 family</fullName>
    </submittedName>
</protein>
<name>A0A1M7L5X5_9BACI</name>
<feature type="transmembrane region" description="Helical" evidence="7">
    <location>
        <begin position="6"/>
        <end position="26"/>
    </location>
</feature>
<reference evidence="9 10" key="1">
    <citation type="submission" date="2016-11" db="EMBL/GenBank/DDBJ databases">
        <authorList>
            <person name="Jaros S."/>
            <person name="Januszkiewicz K."/>
            <person name="Wedrychowicz H."/>
        </authorList>
    </citation>
    <scope>NUCLEOTIDE SEQUENCE [LARGE SCALE GENOMIC DNA]</scope>
    <source>
        <strain evidence="9 10">CGMCC 1.10681</strain>
    </source>
</reference>
<sequence>MALLSDLLIVVGRIITILPLLLFITLFMGKRAIGELPVFDFLVIITLASVVGADIADPDIQHFPTIVAIIMIGLLQKVVSHLKIANRKIGKLLTFEPTIVVYDGTFLNQNLKKIGFSIDNILQMLRDKDVFEISEVDIAIIEANGSLSVLKKSEKKSVTREDLKITNSTSSISYPVIIEGKIDLSVLQVINLDEDWLHKQLQQKQITSVKDIFFASINYKNELQISLYDESVINIPSIKH</sequence>
<evidence type="ECO:0000259" key="8">
    <source>
        <dbReference type="Pfam" id="PF04239"/>
    </source>
</evidence>
<evidence type="ECO:0000256" key="2">
    <source>
        <dbReference type="ARBA" id="ARBA00006448"/>
    </source>
</evidence>
<dbReference type="InterPro" id="IPR023090">
    <property type="entry name" value="UPF0702_alpha/beta_dom_sf"/>
</dbReference>
<evidence type="ECO:0000256" key="6">
    <source>
        <dbReference type="ARBA" id="ARBA00023136"/>
    </source>
</evidence>
<evidence type="ECO:0000256" key="5">
    <source>
        <dbReference type="ARBA" id="ARBA00022989"/>
    </source>
</evidence>
<keyword evidence="6 7" id="KW-0472">Membrane</keyword>
<dbReference type="Proteomes" id="UP000184184">
    <property type="component" value="Unassembled WGS sequence"/>
</dbReference>
<evidence type="ECO:0000313" key="9">
    <source>
        <dbReference type="EMBL" id="SHM72741.1"/>
    </source>
</evidence>